<proteinExistence type="predicted"/>
<dbReference type="InterPro" id="IPR027365">
    <property type="entry name" value="GNAT_acetyltra_YdfB-like"/>
</dbReference>
<dbReference type="InterPro" id="IPR000182">
    <property type="entry name" value="GNAT_dom"/>
</dbReference>
<dbReference type="InterPro" id="IPR016181">
    <property type="entry name" value="Acyl_CoA_acyltransferase"/>
</dbReference>
<dbReference type="EMBL" id="CP101751">
    <property type="protein sequence ID" value="UUC44833.1"/>
    <property type="molecule type" value="Genomic_DNA"/>
</dbReference>
<protein>
    <submittedName>
        <fullName evidence="2">GNAT family N-acetyltransferase</fullName>
        <ecNumber evidence="2">2.3.1.-</ecNumber>
    </submittedName>
</protein>
<dbReference type="PANTHER" id="PTHR31143:SF2">
    <property type="entry name" value="FR47-LIKE DOMAIN-CONTAINING PROTEIN-RELATED"/>
    <property type="match status" value="1"/>
</dbReference>
<accession>A0ABY5IPQ8</accession>
<dbReference type="EC" id="2.3.1.-" evidence="2"/>
<gene>
    <name evidence="2" type="ORF">NOX80_14500</name>
</gene>
<sequence length="226" mass="25777">MSASTHPLDNPVYHSLHETHQHLSIEYNGMACYNPDYCPFGGFINPDATENSIAQYARLTDTFFIVGEKPCFGNSVKLTNELICDQMILSEPIPVSEQQEITLLQEHQRKELLELVNLVQPGYFKIKTPEMGRYYGIYKNGILVAVTGERMKMNRYTEISAVVTHPDHTGKGYASQLVTYVANMIFQENKIPYLHVASSNTRAIAVYEKLGFVTRRKISFWNFITL</sequence>
<dbReference type="Pfam" id="PF08445">
    <property type="entry name" value="FR47"/>
    <property type="match status" value="1"/>
</dbReference>
<evidence type="ECO:0000313" key="2">
    <source>
        <dbReference type="EMBL" id="UUC44833.1"/>
    </source>
</evidence>
<dbReference type="SUPFAM" id="SSF55729">
    <property type="entry name" value="Acyl-CoA N-acyltransferases (Nat)"/>
    <property type="match status" value="1"/>
</dbReference>
<dbReference type="PROSITE" id="PS51186">
    <property type="entry name" value="GNAT"/>
    <property type="match status" value="1"/>
</dbReference>
<evidence type="ECO:0000313" key="3">
    <source>
        <dbReference type="Proteomes" id="UP001059844"/>
    </source>
</evidence>
<keyword evidence="2" id="KW-0012">Acyltransferase</keyword>
<dbReference type="CDD" id="cd04301">
    <property type="entry name" value="NAT_SF"/>
    <property type="match status" value="1"/>
</dbReference>
<organism evidence="2 3">
    <name type="scientific">Flavobacterium cerinum</name>
    <dbReference type="NCBI Taxonomy" id="2502784"/>
    <lineage>
        <taxon>Bacteria</taxon>
        <taxon>Pseudomonadati</taxon>
        <taxon>Bacteroidota</taxon>
        <taxon>Flavobacteriia</taxon>
        <taxon>Flavobacteriales</taxon>
        <taxon>Flavobacteriaceae</taxon>
        <taxon>Flavobacterium</taxon>
    </lineage>
</organism>
<keyword evidence="2" id="KW-0808">Transferase</keyword>
<evidence type="ECO:0000259" key="1">
    <source>
        <dbReference type="PROSITE" id="PS51186"/>
    </source>
</evidence>
<name>A0ABY5IPQ8_9FLAO</name>
<keyword evidence="3" id="KW-1185">Reference proteome</keyword>
<feature type="domain" description="N-acetyltransferase" evidence="1">
    <location>
        <begin position="99"/>
        <end position="226"/>
    </location>
</feature>
<dbReference type="GO" id="GO:0016746">
    <property type="term" value="F:acyltransferase activity"/>
    <property type="evidence" value="ECO:0007669"/>
    <property type="project" value="UniProtKB-KW"/>
</dbReference>
<dbReference type="Gene3D" id="3.40.630.30">
    <property type="match status" value="1"/>
</dbReference>
<reference evidence="2" key="1">
    <citation type="submission" date="2022-07" db="EMBL/GenBank/DDBJ databases">
        <title>Isolation, identification, and degradation of a PFOSA degrading strain from sewage treatment plant.</title>
        <authorList>
            <person name="Zhang L."/>
            <person name="Huo Y."/>
        </authorList>
    </citation>
    <scope>NUCLEOTIDE SEQUENCE</scope>
    <source>
        <strain evidence="2">C1</strain>
    </source>
</reference>
<dbReference type="Proteomes" id="UP001059844">
    <property type="component" value="Chromosome"/>
</dbReference>
<dbReference type="InterPro" id="IPR013653">
    <property type="entry name" value="GCN5-like_dom"/>
</dbReference>
<dbReference type="PANTHER" id="PTHR31143">
    <property type="match status" value="1"/>
</dbReference>
<dbReference type="RefSeq" id="WP_256550519.1">
    <property type="nucleotide sequence ID" value="NZ_CP101751.1"/>
</dbReference>